<sequence length="429" mass="45021">MNLDSTRSSPAKGYFVAAVLAGAYGLNFLDRQLLSILAEPVKADLGLTDTQLGLLSGFAFAIVYTLFGIPVAWMADRGNRVRIVVAACGLWSLFTSVCGLAQNFTHLALARIGVGIGEAGGSPPSYSIIADYFPPERRAGALAIYSLGVPIGTTAGAALGGWIAAEHGWRWAFMAVGALGVVYSGFILLVVREPKRGGNDKASVKSASFADTAKLFIREPKLTLTAVAASFSSLIGYAMLSWTPALLMRVKGMTLGELASYYSVASGVTAAIGTVLSGYLVDRLGQRDKRMYGFIPAIAFLVAAPFYAAGIYAQSWQMTLLFMTVPFALYASYLPPALAIVQNTVAPSQRSTASAILLFILGIFALGGGPLLIGSISDALLRQGHAFPLQFAMYALFPIFFLASLGHAAVARAMAGSENAEPGRAISAG</sequence>
<evidence type="ECO:0000259" key="7">
    <source>
        <dbReference type="PROSITE" id="PS50850"/>
    </source>
</evidence>
<evidence type="ECO:0000256" key="6">
    <source>
        <dbReference type="SAM" id="Phobius"/>
    </source>
</evidence>
<feature type="transmembrane region" description="Helical" evidence="6">
    <location>
        <begin position="142"/>
        <end position="165"/>
    </location>
</feature>
<dbReference type="AlphaFoldDB" id="T0HUS3"/>
<evidence type="ECO:0000256" key="3">
    <source>
        <dbReference type="ARBA" id="ARBA00022692"/>
    </source>
</evidence>
<dbReference type="EMBL" id="ATHL01000064">
    <property type="protein sequence ID" value="EQB16842.1"/>
    <property type="molecule type" value="Genomic_DNA"/>
</dbReference>
<dbReference type="CDD" id="cd17328">
    <property type="entry name" value="MFS_spinster_like"/>
    <property type="match status" value="1"/>
</dbReference>
<dbReference type="GO" id="GO:0022857">
    <property type="term" value="F:transmembrane transporter activity"/>
    <property type="evidence" value="ECO:0007669"/>
    <property type="project" value="InterPro"/>
</dbReference>
<feature type="transmembrane region" description="Helical" evidence="6">
    <location>
        <begin position="319"/>
        <end position="341"/>
    </location>
</feature>
<keyword evidence="5 6" id="KW-0472">Membrane</keyword>
<dbReference type="InterPro" id="IPR011701">
    <property type="entry name" value="MFS"/>
</dbReference>
<keyword evidence="4 6" id="KW-1133">Transmembrane helix</keyword>
<organism evidence="8 9">
    <name type="scientific">Novosphingobium lindaniclasticum LE124</name>
    <dbReference type="NCBI Taxonomy" id="1096930"/>
    <lineage>
        <taxon>Bacteria</taxon>
        <taxon>Pseudomonadati</taxon>
        <taxon>Pseudomonadota</taxon>
        <taxon>Alphaproteobacteria</taxon>
        <taxon>Sphingomonadales</taxon>
        <taxon>Sphingomonadaceae</taxon>
        <taxon>Novosphingobium</taxon>
    </lineage>
</organism>
<protein>
    <recommendedName>
        <fullName evidence="7">Major facilitator superfamily (MFS) profile domain-containing protein</fullName>
    </recommendedName>
</protein>
<dbReference type="SUPFAM" id="SSF103473">
    <property type="entry name" value="MFS general substrate transporter"/>
    <property type="match status" value="1"/>
</dbReference>
<dbReference type="InterPro" id="IPR020846">
    <property type="entry name" value="MFS_dom"/>
</dbReference>
<dbReference type="InterPro" id="IPR044770">
    <property type="entry name" value="MFS_spinster-like"/>
</dbReference>
<keyword evidence="9" id="KW-1185">Reference proteome</keyword>
<reference evidence="8 9" key="1">
    <citation type="journal article" date="2013" name="Genome Announc.">
        <title>Genome Sequence of Novosphingobium lindaniclasticum LE124T, Isolated from a Hexachlorocyclohexane Dumpsite.</title>
        <authorList>
            <person name="Saxena A."/>
            <person name="Nayyar N."/>
            <person name="Sangwan N."/>
            <person name="Kumari R."/>
            <person name="Khurana J.P."/>
            <person name="Lal R."/>
        </authorList>
    </citation>
    <scope>NUCLEOTIDE SEQUENCE [LARGE SCALE GENOMIC DNA]</scope>
    <source>
        <strain evidence="8 9">LE124</strain>
    </source>
</reference>
<dbReference type="Pfam" id="PF07690">
    <property type="entry name" value="MFS_1"/>
    <property type="match status" value="1"/>
</dbReference>
<dbReference type="PANTHER" id="PTHR23505">
    <property type="entry name" value="SPINSTER"/>
    <property type="match status" value="1"/>
</dbReference>
<accession>T0HUS3</accession>
<dbReference type="PANTHER" id="PTHR23505:SF79">
    <property type="entry name" value="PROTEIN SPINSTER"/>
    <property type="match status" value="1"/>
</dbReference>
<evidence type="ECO:0000256" key="4">
    <source>
        <dbReference type="ARBA" id="ARBA00022989"/>
    </source>
</evidence>
<comment type="caution">
    <text evidence="8">The sequence shown here is derived from an EMBL/GenBank/DDBJ whole genome shotgun (WGS) entry which is preliminary data.</text>
</comment>
<keyword evidence="3 6" id="KW-0812">Transmembrane</keyword>
<feature type="transmembrane region" description="Helical" evidence="6">
    <location>
        <begin position="222"/>
        <end position="240"/>
    </location>
</feature>
<dbReference type="PATRIC" id="fig|1096930.3.peg.1802"/>
<feature type="transmembrane region" description="Helical" evidence="6">
    <location>
        <begin position="12"/>
        <end position="29"/>
    </location>
</feature>
<evidence type="ECO:0000256" key="1">
    <source>
        <dbReference type="ARBA" id="ARBA00004141"/>
    </source>
</evidence>
<feature type="transmembrane region" description="Helical" evidence="6">
    <location>
        <begin position="393"/>
        <end position="415"/>
    </location>
</feature>
<dbReference type="PROSITE" id="PS50850">
    <property type="entry name" value="MFS"/>
    <property type="match status" value="1"/>
</dbReference>
<name>T0HUS3_9SPHN</name>
<feature type="transmembrane region" description="Helical" evidence="6">
    <location>
        <begin position="52"/>
        <end position="75"/>
    </location>
</feature>
<dbReference type="eggNOG" id="COG2271">
    <property type="taxonomic scope" value="Bacteria"/>
</dbReference>
<evidence type="ECO:0000256" key="5">
    <source>
        <dbReference type="ARBA" id="ARBA00023136"/>
    </source>
</evidence>
<feature type="transmembrane region" description="Helical" evidence="6">
    <location>
        <begin position="293"/>
        <end position="313"/>
    </location>
</feature>
<feature type="transmembrane region" description="Helical" evidence="6">
    <location>
        <begin position="171"/>
        <end position="191"/>
    </location>
</feature>
<dbReference type="GO" id="GO:0016020">
    <property type="term" value="C:membrane"/>
    <property type="evidence" value="ECO:0007669"/>
    <property type="project" value="UniProtKB-SubCell"/>
</dbReference>
<evidence type="ECO:0000313" key="9">
    <source>
        <dbReference type="Proteomes" id="UP000015527"/>
    </source>
</evidence>
<dbReference type="Gene3D" id="1.20.1250.20">
    <property type="entry name" value="MFS general substrate transporter like domains"/>
    <property type="match status" value="1"/>
</dbReference>
<feature type="domain" description="Major facilitator superfamily (MFS) profile" evidence="7">
    <location>
        <begin position="16"/>
        <end position="421"/>
    </location>
</feature>
<evidence type="ECO:0000313" key="8">
    <source>
        <dbReference type="EMBL" id="EQB16842.1"/>
    </source>
</evidence>
<feature type="transmembrane region" description="Helical" evidence="6">
    <location>
        <begin position="81"/>
        <end position="101"/>
    </location>
</feature>
<gene>
    <name evidence="8" type="ORF">L284_09105</name>
</gene>
<feature type="transmembrane region" description="Helical" evidence="6">
    <location>
        <begin position="260"/>
        <end position="281"/>
    </location>
</feature>
<keyword evidence="2" id="KW-0813">Transport</keyword>
<proteinExistence type="predicted"/>
<dbReference type="Proteomes" id="UP000015527">
    <property type="component" value="Unassembled WGS sequence"/>
</dbReference>
<evidence type="ECO:0000256" key="2">
    <source>
        <dbReference type="ARBA" id="ARBA00022448"/>
    </source>
</evidence>
<feature type="transmembrane region" description="Helical" evidence="6">
    <location>
        <begin position="353"/>
        <end position="373"/>
    </location>
</feature>
<dbReference type="InterPro" id="IPR036259">
    <property type="entry name" value="MFS_trans_sf"/>
</dbReference>
<comment type="subcellular location">
    <subcellularLocation>
        <location evidence="1">Membrane</location>
        <topology evidence="1">Multi-pass membrane protein</topology>
    </subcellularLocation>
</comment>